<dbReference type="GO" id="GO:0009279">
    <property type="term" value="C:cell outer membrane"/>
    <property type="evidence" value="ECO:0007669"/>
    <property type="project" value="UniProtKB-SubCell"/>
</dbReference>
<accession>A0A495J0Z7</accession>
<dbReference type="SUPFAM" id="SSF56935">
    <property type="entry name" value="Porins"/>
    <property type="match status" value="1"/>
</dbReference>
<sequence>MRKLQLIKFGKIILITLLVNMISLSLFAQEIALHGKVVDETGEALIGATVKIAGTTIGTTTNISGDFNLKVPAGTTKITVSFLGYVDFEKIITKGATDMGKMALTRNTKDLNEVVVVGYGTIKRSDLTGTVASVDAKALKEVPASNVFEQLKGRVAGLDIVNGTNGPVLTLRGNRTIGSSTADASLIILDGQPYFNSIENIDPNDIKSVEVLKGASATAIYGSRASSGVLLITTNRGRVGQTVTSYDSYVGVSKLQGRIKLLDGQGFAQLQTDALQGAVLQGNGSVNPYALTTTEQQALKEGVSTDYVNLLIKPAYVWDQSLRVSGGTDKTQFNVGTSYRTTTGVEPNNSSRRVSLNATLDHKINKVIKFGYSTVTTLRILDASGGSQFQNAEYFSPLTYPYNADGSLNLTPQVGQIDAQNANPLLQGQSPDVYVNKTREFTSNNILYGELTPVKHLKYRYSVNYNFFQSLQDQYNGIDKVNNLSSINK</sequence>
<evidence type="ECO:0000313" key="3">
    <source>
        <dbReference type="EMBL" id="RKR81779.1"/>
    </source>
</evidence>
<dbReference type="InterPro" id="IPR012910">
    <property type="entry name" value="Plug_dom"/>
</dbReference>
<dbReference type="Gene3D" id="2.60.40.1120">
    <property type="entry name" value="Carboxypeptidase-like, regulatory domain"/>
    <property type="match status" value="1"/>
</dbReference>
<gene>
    <name evidence="3" type="ORF">BDD43_1935</name>
</gene>
<dbReference type="Pfam" id="PF13715">
    <property type="entry name" value="CarbopepD_reg_2"/>
    <property type="match status" value="1"/>
</dbReference>
<comment type="similarity">
    <text evidence="1">Belongs to the TonB-dependent receptor family.</text>
</comment>
<dbReference type="Proteomes" id="UP000268007">
    <property type="component" value="Unassembled WGS sequence"/>
</dbReference>
<dbReference type="OrthoDB" id="7432683at2"/>
<comment type="subcellular location">
    <subcellularLocation>
        <location evidence="1">Cell outer membrane</location>
        <topology evidence="1">Multi-pass membrane protein</topology>
    </subcellularLocation>
</comment>
<dbReference type="SUPFAM" id="SSF49464">
    <property type="entry name" value="Carboxypeptidase regulatory domain-like"/>
    <property type="match status" value="1"/>
</dbReference>
<dbReference type="InterPro" id="IPR023997">
    <property type="entry name" value="TonB-dep_OMP_SusC/RagA_CS"/>
</dbReference>
<keyword evidence="1" id="KW-0998">Cell outer membrane</keyword>
<dbReference type="EMBL" id="RBKU01000001">
    <property type="protein sequence ID" value="RKR81779.1"/>
    <property type="molecule type" value="Genomic_DNA"/>
</dbReference>
<keyword evidence="1" id="KW-1134">Transmembrane beta strand</keyword>
<dbReference type="Gene3D" id="2.170.130.10">
    <property type="entry name" value="TonB-dependent receptor, plug domain"/>
    <property type="match status" value="1"/>
</dbReference>
<name>A0A495J0Z7_9SPHI</name>
<dbReference type="InterPro" id="IPR039426">
    <property type="entry name" value="TonB-dep_rcpt-like"/>
</dbReference>
<dbReference type="InterPro" id="IPR037066">
    <property type="entry name" value="Plug_dom_sf"/>
</dbReference>
<keyword evidence="1" id="KW-0813">Transport</keyword>
<protein>
    <submittedName>
        <fullName evidence="3">TonB-dependent SusC/RagA subfamily outer membrane receptor</fullName>
    </submittedName>
</protein>
<dbReference type="InterPro" id="IPR008969">
    <property type="entry name" value="CarboxyPept-like_regulatory"/>
</dbReference>
<keyword evidence="4" id="KW-1185">Reference proteome</keyword>
<keyword evidence="1" id="KW-0812">Transmembrane</keyword>
<reference evidence="3 4" key="1">
    <citation type="submission" date="2018-10" db="EMBL/GenBank/DDBJ databases">
        <title>Genomic Encyclopedia of Archaeal and Bacterial Type Strains, Phase II (KMG-II): from individual species to whole genera.</title>
        <authorList>
            <person name="Goeker M."/>
        </authorList>
    </citation>
    <scope>NUCLEOTIDE SEQUENCE [LARGE SCALE GENOMIC DNA]</scope>
    <source>
        <strain evidence="3 4">DSM 18602</strain>
    </source>
</reference>
<evidence type="ECO:0000313" key="4">
    <source>
        <dbReference type="Proteomes" id="UP000268007"/>
    </source>
</evidence>
<dbReference type="AlphaFoldDB" id="A0A495J0Z7"/>
<feature type="domain" description="TonB-dependent receptor plug" evidence="2">
    <location>
        <begin position="124"/>
        <end position="229"/>
    </location>
</feature>
<dbReference type="PROSITE" id="PS52016">
    <property type="entry name" value="TONB_DEPENDENT_REC_3"/>
    <property type="match status" value="1"/>
</dbReference>
<dbReference type="NCBIfam" id="TIGR04057">
    <property type="entry name" value="SusC_RagA_signa"/>
    <property type="match status" value="1"/>
</dbReference>
<proteinExistence type="inferred from homology"/>
<keyword evidence="1" id="KW-0472">Membrane</keyword>
<dbReference type="Pfam" id="PF07715">
    <property type="entry name" value="Plug"/>
    <property type="match status" value="1"/>
</dbReference>
<dbReference type="RefSeq" id="WP_121197454.1">
    <property type="nucleotide sequence ID" value="NZ_RBKU01000001.1"/>
</dbReference>
<evidence type="ECO:0000256" key="1">
    <source>
        <dbReference type="PROSITE-ProRule" id="PRU01360"/>
    </source>
</evidence>
<organism evidence="3 4">
    <name type="scientific">Mucilaginibacter gracilis</name>
    <dbReference type="NCBI Taxonomy" id="423350"/>
    <lineage>
        <taxon>Bacteria</taxon>
        <taxon>Pseudomonadati</taxon>
        <taxon>Bacteroidota</taxon>
        <taxon>Sphingobacteriia</taxon>
        <taxon>Sphingobacteriales</taxon>
        <taxon>Sphingobacteriaceae</taxon>
        <taxon>Mucilaginibacter</taxon>
    </lineage>
</organism>
<keyword evidence="3" id="KW-0675">Receptor</keyword>
<comment type="caution">
    <text evidence="3">The sequence shown here is derived from an EMBL/GenBank/DDBJ whole genome shotgun (WGS) entry which is preliminary data.</text>
</comment>
<evidence type="ECO:0000259" key="2">
    <source>
        <dbReference type="Pfam" id="PF07715"/>
    </source>
</evidence>